<dbReference type="Gene3D" id="1.20.1290.10">
    <property type="entry name" value="AhpD-like"/>
    <property type="match status" value="1"/>
</dbReference>
<dbReference type="Pfam" id="PF02627">
    <property type="entry name" value="CMD"/>
    <property type="match status" value="1"/>
</dbReference>
<organism evidence="2">
    <name type="scientific">marine sediment metagenome</name>
    <dbReference type="NCBI Taxonomy" id="412755"/>
    <lineage>
        <taxon>unclassified sequences</taxon>
        <taxon>metagenomes</taxon>
        <taxon>ecological metagenomes</taxon>
    </lineage>
</organism>
<evidence type="ECO:0000313" key="2">
    <source>
        <dbReference type="EMBL" id="GAH36901.1"/>
    </source>
</evidence>
<dbReference type="PANTHER" id="PTHR33930">
    <property type="entry name" value="ALKYL HYDROPEROXIDE REDUCTASE AHPD"/>
    <property type="match status" value="1"/>
</dbReference>
<proteinExistence type="predicted"/>
<feature type="domain" description="Carboxymuconolactone decarboxylase-like" evidence="1">
    <location>
        <begin position="15"/>
        <end position="90"/>
    </location>
</feature>
<dbReference type="SUPFAM" id="SSF69118">
    <property type="entry name" value="AhpD-like"/>
    <property type="match status" value="1"/>
</dbReference>
<protein>
    <recommendedName>
        <fullName evidence="1">Carboxymuconolactone decarboxylase-like domain-containing protein</fullName>
    </recommendedName>
</protein>
<dbReference type="InterPro" id="IPR029032">
    <property type="entry name" value="AhpD-like"/>
</dbReference>
<dbReference type="AlphaFoldDB" id="X1EU36"/>
<accession>X1EU36</accession>
<dbReference type="InterPro" id="IPR003779">
    <property type="entry name" value="CMD-like"/>
</dbReference>
<dbReference type="EMBL" id="BARU01008109">
    <property type="protein sequence ID" value="GAH36901.1"/>
    <property type="molecule type" value="Genomic_DNA"/>
</dbReference>
<name>X1EU36_9ZZZZ</name>
<dbReference type="GO" id="GO:0051920">
    <property type="term" value="F:peroxiredoxin activity"/>
    <property type="evidence" value="ECO:0007669"/>
    <property type="project" value="InterPro"/>
</dbReference>
<comment type="caution">
    <text evidence="2">The sequence shown here is derived from an EMBL/GenBank/DDBJ whole genome shotgun (WGS) entry which is preliminary data.</text>
</comment>
<dbReference type="PANTHER" id="PTHR33930:SF2">
    <property type="entry name" value="BLR3452 PROTEIN"/>
    <property type="match status" value="1"/>
</dbReference>
<evidence type="ECO:0000259" key="1">
    <source>
        <dbReference type="Pfam" id="PF02627"/>
    </source>
</evidence>
<gene>
    <name evidence="2" type="ORF">S03H2_15929</name>
</gene>
<sequence length="98" mass="10519">MAKSFFVEALERNDPELLEQMNALQNFASTNGALPAKIKTLMSMLADAILGHAEGVRAIAERARAQGATEQEIAETVRMAFLCGGMPGLVTGTYAFQD</sequence>
<reference evidence="2" key="1">
    <citation type="journal article" date="2014" name="Front. Microbiol.">
        <title>High frequency of phylogenetically diverse reductive dehalogenase-homologous genes in deep subseafloor sedimentary metagenomes.</title>
        <authorList>
            <person name="Kawai M."/>
            <person name="Futagami T."/>
            <person name="Toyoda A."/>
            <person name="Takaki Y."/>
            <person name="Nishi S."/>
            <person name="Hori S."/>
            <person name="Arai W."/>
            <person name="Tsubouchi T."/>
            <person name="Morono Y."/>
            <person name="Uchiyama I."/>
            <person name="Ito T."/>
            <person name="Fujiyama A."/>
            <person name="Inagaki F."/>
            <person name="Takami H."/>
        </authorList>
    </citation>
    <scope>NUCLEOTIDE SEQUENCE</scope>
    <source>
        <strain evidence="2">Expedition CK06-06</strain>
    </source>
</reference>